<dbReference type="InterPro" id="IPR036388">
    <property type="entry name" value="WH-like_DNA-bd_sf"/>
</dbReference>
<dbReference type="InterPro" id="IPR000944">
    <property type="entry name" value="Tscrpt_reg_Rrf2"/>
</dbReference>
<dbReference type="Pfam" id="PF02082">
    <property type="entry name" value="Rrf2"/>
    <property type="match status" value="1"/>
</dbReference>
<name>A0A512DLP3_9PROT</name>
<dbReference type="InterPro" id="IPR036390">
    <property type="entry name" value="WH_DNA-bd_sf"/>
</dbReference>
<evidence type="ECO:0000256" key="1">
    <source>
        <dbReference type="ARBA" id="ARBA00023125"/>
    </source>
</evidence>
<dbReference type="AlphaFoldDB" id="A0A512DLP3"/>
<organism evidence="2 3">
    <name type="scientific">Skermanella aerolata</name>
    <dbReference type="NCBI Taxonomy" id="393310"/>
    <lineage>
        <taxon>Bacteria</taxon>
        <taxon>Pseudomonadati</taxon>
        <taxon>Pseudomonadota</taxon>
        <taxon>Alphaproteobacteria</taxon>
        <taxon>Rhodospirillales</taxon>
        <taxon>Azospirillaceae</taxon>
        <taxon>Skermanella</taxon>
    </lineage>
</organism>
<dbReference type="PROSITE" id="PS01332">
    <property type="entry name" value="HTH_RRF2_1"/>
    <property type="match status" value="1"/>
</dbReference>
<dbReference type="OrthoDB" id="9802344at2"/>
<keyword evidence="1" id="KW-0238">DNA-binding</keyword>
<comment type="caution">
    <text evidence="2">The sequence shown here is derived from an EMBL/GenBank/DDBJ whole genome shotgun (WGS) entry which is preliminary data.</text>
</comment>
<dbReference type="Proteomes" id="UP000321523">
    <property type="component" value="Unassembled WGS sequence"/>
</dbReference>
<dbReference type="RefSeq" id="WP_044427083.1">
    <property type="nucleotide sequence ID" value="NZ_BJYZ01000006.1"/>
</dbReference>
<reference evidence="2 3" key="1">
    <citation type="submission" date="2019-07" db="EMBL/GenBank/DDBJ databases">
        <title>Whole genome shotgun sequence of Skermanella aerolata NBRC 106429.</title>
        <authorList>
            <person name="Hosoyama A."/>
            <person name="Uohara A."/>
            <person name="Ohji S."/>
            <person name="Ichikawa N."/>
        </authorList>
    </citation>
    <scope>NUCLEOTIDE SEQUENCE [LARGE SCALE GENOMIC DNA]</scope>
    <source>
        <strain evidence="2 3">NBRC 106429</strain>
    </source>
</reference>
<dbReference type="GO" id="GO:0005829">
    <property type="term" value="C:cytosol"/>
    <property type="evidence" value="ECO:0007669"/>
    <property type="project" value="TreeGrafter"/>
</dbReference>
<sequence>MLTNKGKYGLKALLHLANHEGKGSVSISDIADCNNIPKKFLDAILLELKNAGLLYSKKGKGGGYWLAKPSDKIMLSSVIRVLDGPLAPIACASRTAYRPCADCQNVAACEIRALMQEVRDAMAKVLDGTSLADLRSRSAAAEAILLYDI</sequence>
<dbReference type="NCBIfam" id="TIGR00738">
    <property type="entry name" value="rrf2_super"/>
    <property type="match status" value="1"/>
</dbReference>
<gene>
    <name evidence="2" type="ORF">SAE02_15500</name>
</gene>
<dbReference type="EMBL" id="BJYZ01000006">
    <property type="protein sequence ID" value="GEO37402.1"/>
    <property type="molecule type" value="Genomic_DNA"/>
</dbReference>
<dbReference type="PROSITE" id="PS51197">
    <property type="entry name" value="HTH_RRF2_2"/>
    <property type="match status" value="1"/>
</dbReference>
<protein>
    <submittedName>
        <fullName evidence="2">Rrf2 family transcriptional regulator</fullName>
    </submittedName>
</protein>
<keyword evidence="3" id="KW-1185">Reference proteome</keyword>
<dbReference type="SUPFAM" id="SSF46785">
    <property type="entry name" value="Winged helix' DNA-binding domain"/>
    <property type="match status" value="1"/>
</dbReference>
<dbReference type="InterPro" id="IPR030489">
    <property type="entry name" value="TR_Rrf2-type_CS"/>
</dbReference>
<dbReference type="GO" id="GO:0003677">
    <property type="term" value="F:DNA binding"/>
    <property type="evidence" value="ECO:0007669"/>
    <property type="project" value="UniProtKB-KW"/>
</dbReference>
<evidence type="ECO:0000313" key="2">
    <source>
        <dbReference type="EMBL" id="GEO37402.1"/>
    </source>
</evidence>
<dbReference type="PANTHER" id="PTHR33221">
    <property type="entry name" value="WINGED HELIX-TURN-HELIX TRANSCRIPTIONAL REGULATOR, RRF2 FAMILY"/>
    <property type="match status" value="1"/>
</dbReference>
<evidence type="ECO:0000313" key="3">
    <source>
        <dbReference type="Proteomes" id="UP000321523"/>
    </source>
</evidence>
<proteinExistence type="predicted"/>
<dbReference type="Gene3D" id="1.10.10.10">
    <property type="entry name" value="Winged helix-like DNA-binding domain superfamily/Winged helix DNA-binding domain"/>
    <property type="match status" value="1"/>
</dbReference>
<dbReference type="PANTHER" id="PTHR33221:SF5">
    <property type="entry name" value="HTH-TYPE TRANSCRIPTIONAL REGULATOR ISCR"/>
    <property type="match status" value="1"/>
</dbReference>
<accession>A0A512DLP3</accession>
<dbReference type="GO" id="GO:0003700">
    <property type="term" value="F:DNA-binding transcription factor activity"/>
    <property type="evidence" value="ECO:0007669"/>
    <property type="project" value="TreeGrafter"/>
</dbReference>